<feature type="domain" description="FlgD/Vpr Ig-like" evidence="2">
    <location>
        <begin position="577"/>
        <end position="642"/>
    </location>
</feature>
<name>A0A956NGD7_UNCEI</name>
<dbReference type="Pfam" id="PF13860">
    <property type="entry name" value="FlgD_ig"/>
    <property type="match status" value="1"/>
</dbReference>
<comment type="caution">
    <text evidence="3">The sequence shown here is derived from an EMBL/GenBank/DDBJ whole genome shotgun (WGS) entry which is preliminary data.</text>
</comment>
<dbReference type="InterPro" id="IPR013783">
    <property type="entry name" value="Ig-like_fold"/>
</dbReference>
<dbReference type="EMBL" id="JAGQHS010000230">
    <property type="protein sequence ID" value="MCA9758912.1"/>
    <property type="molecule type" value="Genomic_DNA"/>
</dbReference>
<dbReference type="Proteomes" id="UP000739538">
    <property type="component" value="Unassembled WGS sequence"/>
</dbReference>
<dbReference type="Gene3D" id="2.60.40.4070">
    <property type="match status" value="1"/>
</dbReference>
<accession>A0A956NGD7</accession>
<evidence type="ECO:0000313" key="3">
    <source>
        <dbReference type="EMBL" id="MCA9758912.1"/>
    </source>
</evidence>
<dbReference type="InterPro" id="IPR036179">
    <property type="entry name" value="Ig-like_dom_sf"/>
</dbReference>
<reference evidence="3" key="1">
    <citation type="submission" date="2020-04" db="EMBL/GenBank/DDBJ databases">
        <authorList>
            <person name="Zhang T."/>
        </authorList>
    </citation>
    <scope>NUCLEOTIDE SEQUENCE</scope>
    <source>
        <strain evidence="3">HKST-UBA02</strain>
    </source>
</reference>
<protein>
    <submittedName>
        <fullName evidence="3">T9SS type A sorting domain-containing protein</fullName>
    </submittedName>
</protein>
<keyword evidence="1" id="KW-0732">Signal</keyword>
<proteinExistence type="predicted"/>
<feature type="chain" id="PRO_5037997702" evidence="1">
    <location>
        <begin position="21"/>
        <end position="666"/>
    </location>
</feature>
<dbReference type="InterPro" id="IPR025965">
    <property type="entry name" value="FlgD/Vpr_Ig-like"/>
</dbReference>
<dbReference type="AlphaFoldDB" id="A0A956NGD7"/>
<dbReference type="Gene3D" id="2.60.40.10">
    <property type="entry name" value="Immunoglobulins"/>
    <property type="match status" value="1"/>
</dbReference>
<feature type="signal peptide" evidence="1">
    <location>
        <begin position="1"/>
        <end position="20"/>
    </location>
</feature>
<dbReference type="NCBIfam" id="TIGR04183">
    <property type="entry name" value="Por_Secre_tail"/>
    <property type="match status" value="1"/>
</dbReference>
<evidence type="ECO:0000313" key="4">
    <source>
        <dbReference type="Proteomes" id="UP000739538"/>
    </source>
</evidence>
<dbReference type="SUPFAM" id="SSF48726">
    <property type="entry name" value="Immunoglobulin"/>
    <property type="match status" value="1"/>
</dbReference>
<evidence type="ECO:0000259" key="2">
    <source>
        <dbReference type="Pfam" id="PF13860"/>
    </source>
</evidence>
<organism evidence="3 4">
    <name type="scientific">Eiseniibacteriota bacterium</name>
    <dbReference type="NCBI Taxonomy" id="2212470"/>
    <lineage>
        <taxon>Bacteria</taxon>
        <taxon>Candidatus Eiseniibacteriota</taxon>
    </lineage>
</organism>
<reference evidence="3" key="2">
    <citation type="journal article" date="2021" name="Microbiome">
        <title>Successional dynamics and alternative stable states in a saline activated sludge microbial community over 9 years.</title>
        <authorList>
            <person name="Wang Y."/>
            <person name="Ye J."/>
            <person name="Ju F."/>
            <person name="Liu L."/>
            <person name="Boyd J.A."/>
            <person name="Deng Y."/>
            <person name="Parks D.H."/>
            <person name="Jiang X."/>
            <person name="Yin X."/>
            <person name="Woodcroft B.J."/>
            <person name="Tyson G.W."/>
            <person name="Hugenholtz P."/>
            <person name="Polz M.F."/>
            <person name="Zhang T."/>
        </authorList>
    </citation>
    <scope>NUCLEOTIDE SEQUENCE</scope>
    <source>
        <strain evidence="3">HKST-UBA02</strain>
    </source>
</reference>
<sequence>MRLHRWLVLGVFLAAAPASAATVTSTEAGGDWTQGSTWVGGVVPSGSDDVVIAGPVAVDVSSSCNDLTVLSGGDVHNGPTGLLVLTANGSVLNQGTIRDNIFQFSLFVGGNVRNEGAWTLDTMRFTGSGDREISMDPLTKFESNLFFDVGATGDVVATTPIWVRGVVDIDTPGLRLVLNPECKLTLEESFFAGQLQANGNTIYFEGPSAFLWDCTVDQAVLDGNVQSVSEDVFFTNGVVLNGTWQNFSTLGHSVVRISGTLENNGEIRNANTSFLAILLVGDVINNGTIRNSQIAFGDINPQSFRVTSSPTAVCQARLFLPEVIEDALVVDAPLRTANQIGVGIGVLDLEPGSSLTFTDFAILTGTPWDHGDVLANGNEIRMVGQNCATWDINIDSARLAGYFALGREVLFKGNTVVEDVLVNRAFNAITATTEGLLVNEGTITENGGSFTLVVKGDLDNRGTWDNSVARIDGEQDQTIGIGPGIDVADFVLVSDISSSSYQWTKDGVPLAGETGPELTLNGVHAAEQGVYRCEGAGGAMSRTITLGAEITDVAQGDEFGTTATTLVLAQNRPNPFRGQTDIHFQLPQSERVTLSVHDASGRVVKTLVGGASLSAGAHVATWDGSTDDGAEAGSGVYFYRLEGESLTATRKLVLLGKGDTRTAAGR</sequence>
<gene>
    <name evidence="3" type="ORF">KDA27_24165</name>
</gene>
<evidence type="ECO:0000256" key="1">
    <source>
        <dbReference type="SAM" id="SignalP"/>
    </source>
</evidence>
<dbReference type="InterPro" id="IPR026444">
    <property type="entry name" value="Secre_tail"/>
</dbReference>